<dbReference type="Proteomes" id="UP000016567">
    <property type="component" value="Unassembled WGS sequence"/>
</dbReference>
<proteinExistence type="predicted"/>
<dbReference type="OrthoDB" id="5815965at2"/>
<keyword evidence="2" id="KW-1185">Reference proteome</keyword>
<sequence>MESKLRAAIQLWQFEEIQCEKIQRELQSIHQRYDALTTQLEQLSVLRQTTVQHINKGERLCRALLLNANQTSVMLQTTFSHFEQERSILQAEIRAIQDRLYYKKTRVKGLENLVHQWRDLQKTTKIKQEQRVVEDIINARVRFNA</sequence>
<name>U3AQL3_9VIBR</name>
<evidence type="ECO:0000313" key="1">
    <source>
        <dbReference type="EMBL" id="GAD76050.1"/>
    </source>
</evidence>
<comment type="caution">
    <text evidence="1">The sequence shown here is derived from an EMBL/GenBank/DDBJ whole genome shotgun (WGS) entry which is preliminary data.</text>
</comment>
<organism evidence="1 2">
    <name type="scientific">Vibrio azureus NBRC 104587</name>
    <dbReference type="NCBI Taxonomy" id="1219077"/>
    <lineage>
        <taxon>Bacteria</taxon>
        <taxon>Pseudomonadati</taxon>
        <taxon>Pseudomonadota</taxon>
        <taxon>Gammaproteobacteria</taxon>
        <taxon>Vibrionales</taxon>
        <taxon>Vibrionaceae</taxon>
        <taxon>Vibrio</taxon>
    </lineage>
</organism>
<gene>
    <name evidence="1" type="ORF">VAZ01S_035_00580</name>
</gene>
<dbReference type="EMBL" id="BATL01000035">
    <property type="protein sequence ID" value="GAD76050.1"/>
    <property type="molecule type" value="Genomic_DNA"/>
</dbReference>
<reference evidence="1 2" key="1">
    <citation type="submission" date="2013-09" db="EMBL/GenBank/DDBJ databases">
        <title>Whole genome shotgun sequence of Vibrio azureus NBRC 104587.</title>
        <authorList>
            <person name="Isaki S."/>
            <person name="Hosoyama A."/>
            <person name="Numata M."/>
            <person name="Hashimoto M."/>
            <person name="Hosoyama Y."/>
            <person name="Tsuchikane K."/>
            <person name="Noguchi M."/>
            <person name="Hirakata S."/>
            <person name="Ichikawa N."/>
            <person name="Ohji S."/>
            <person name="Yamazoe A."/>
            <person name="Fujita N."/>
        </authorList>
    </citation>
    <scope>NUCLEOTIDE SEQUENCE [LARGE SCALE GENOMIC DNA]</scope>
    <source>
        <strain evidence="1 2">NBRC 104587</strain>
    </source>
</reference>
<dbReference type="Gene3D" id="1.10.287.1700">
    <property type="match status" value="1"/>
</dbReference>
<dbReference type="InterPro" id="IPR053716">
    <property type="entry name" value="Flag_assembly_chemotaxis_eff"/>
</dbReference>
<dbReference type="RefSeq" id="WP_021709802.1">
    <property type="nucleotide sequence ID" value="NZ_BAOB01000223.1"/>
</dbReference>
<protein>
    <recommendedName>
        <fullName evidence="3">Flagellar FliJ protein</fullName>
    </recommendedName>
</protein>
<evidence type="ECO:0008006" key="3">
    <source>
        <dbReference type="Google" id="ProtNLM"/>
    </source>
</evidence>
<dbReference type="STRING" id="1219077.VAZ01S_035_00580"/>
<accession>U3AQL3</accession>
<dbReference type="AlphaFoldDB" id="U3AQL3"/>
<evidence type="ECO:0000313" key="2">
    <source>
        <dbReference type="Proteomes" id="UP000016567"/>
    </source>
</evidence>